<dbReference type="Proteomes" id="UP000193920">
    <property type="component" value="Unassembled WGS sequence"/>
</dbReference>
<dbReference type="AlphaFoldDB" id="A0A1Y2F1X1"/>
<name>A0A1Y2F1X1_9FUNG</name>
<evidence type="ECO:0000313" key="2">
    <source>
        <dbReference type="EMBL" id="ORY77888.1"/>
    </source>
</evidence>
<comment type="caution">
    <text evidence="2">The sequence shown here is derived from an EMBL/GenBank/DDBJ whole genome shotgun (WGS) entry which is preliminary data.</text>
</comment>
<proteinExistence type="predicted"/>
<protein>
    <submittedName>
        <fullName evidence="2">WD40 repeat-like protein</fullName>
    </submittedName>
</protein>
<feature type="compositionally biased region" description="Polar residues" evidence="1">
    <location>
        <begin position="463"/>
        <end position="475"/>
    </location>
</feature>
<feature type="compositionally biased region" description="Basic and acidic residues" evidence="1">
    <location>
        <begin position="65"/>
        <end position="80"/>
    </location>
</feature>
<dbReference type="PANTHER" id="PTHR47232">
    <property type="entry name" value="TRANSDUCIN FAMILY PROTEIN / WD-40 REPEAT FAMILY PROTEIN"/>
    <property type="match status" value="1"/>
</dbReference>
<gene>
    <name evidence="2" type="ORF">LY90DRAFT_665136</name>
</gene>
<dbReference type="Gene3D" id="2.130.10.10">
    <property type="entry name" value="YVTN repeat-like/Quinoprotein amine dehydrogenase"/>
    <property type="match status" value="1"/>
</dbReference>
<evidence type="ECO:0000313" key="3">
    <source>
        <dbReference type="Proteomes" id="UP000193920"/>
    </source>
</evidence>
<dbReference type="InterPro" id="IPR036322">
    <property type="entry name" value="WD40_repeat_dom_sf"/>
</dbReference>
<dbReference type="STRING" id="1754190.A0A1Y2F1X1"/>
<dbReference type="InterPro" id="IPR015943">
    <property type="entry name" value="WD40/YVTN_repeat-like_dom_sf"/>
</dbReference>
<feature type="region of interest" description="Disordered" evidence="1">
    <location>
        <begin position="1"/>
        <end position="32"/>
    </location>
</feature>
<feature type="region of interest" description="Disordered" evidence="1">
    <location>
        <begin position="60"/>
        <end position="81"/>
    </location>
</feature>
<feature type="region of interest" description="Disordered" evidence="1">
    <location>
        <begin position="435"/>
        <end position="476"/>
    </location>
</feature>
<accession>A0A1Y2F1X1</accession>
<evidence type="ECO:0000256" key="1">
    <source>
        <dbReference type="SAM" id="MobiDB-lite"/>
    </source>
</evidence>
<feature type="compositionally biased region" description="Basic and acidic residues" evidence="1">
    <location>
        <begin position="18"/>
        <end position="32"/>
    </location>
</feature>
<dbReference type="OrthoDB" id="1897642at2759"/>
<sequence>MSLPIDYWESSTLKKNKNVKEDNNDDKDKKPICNLEEDKNLLESIFSDKKDFDFSSISSLKNKKNSKESTNEKENSRKIDNSLNLSYLLKQSSLVPETNDGNKNSNSKASTPSSSNSINLVKKENTISQKKEIVKKTKTEISNQKILNQQQNSEIKMIPQIQQYPINPAYSYYPNVGIYNPLVAAQSAPYYPILAEQMNLQNQVPIISNYPTRNGSTQLPNSYIYPNPITSMQNPQIATQLPTPIPNQLTAQIPNQIPTQIATQITPQIAPQLSPQIVQPASTVYPIFNMNKDTYNGTSKNKGQTKIIDLTEINNTNNNNNNSNNNNNTNDVNNRDIIEELDINISIDNDDKTVLINKIKHARKNLEYYNSLCKKYEKFIDNATLRLNTLEKGEKSIKESEKQEEKDEPIIIEIKKEKIEGNEISEKLNKLGKREKEEKIRENQGKYEKHEKHEKRSKENDIKNNGNRLNSSYSGSPKLKYERNIISAPSFKEQFMNLENNKNNIKKRESADLLGSSVKRLKTSSENDNLKSNYKLSSPILKNKSFLNNNKSTISKPSLINNPLLNNNKSVPIPPNSSSMSTMALNKRNPMSIINSSIKVTNQKEEIREIKIQSQASKTRVLAKNMQYVKKITKRKPRKFIHLINSNTMVITDLGGEIVTYNTKQKKEISVAYVANGGWCEDICTFSDKMFAFSILNKNRPAESQIAMLSFNYGLGTPKIHLFKNNKPHENSSIRIAPISIYNNTYRLASAGADHNLFLWEIKEDDRDNFEVKKVNLLHKKHTSAIQTVYYNTWNNVIYSGGSDCKLFGYSLINNRIELKNRYDMRISNIIRNPVDPNQLLITYSNTKDQFRICDIRSKKTILNFGIPTNENVSQYVYPDFHRNGYLVSFGSQRIDTDKANVYIWDIRYINPTNSYVSDIKLQQGRIIKPLFHPSKSQIITIDTNGTAAFINYQTVNENI</sequence>
<keyword evidence="3" id="KW-1185">Reference proteome</keyword>
<dbReference type="SUPFAM" id="SSF50978">
    <property type="entry name" value="WD40 repeat-like"/>
    <property type="match status" value="1"/>
</dbReference>
<organism evidence="2 3">
    <name type="scientific">Neocallimastix californiae</name>
    <dbReference type="NCBI Taxonomy" id="1754190"/>
    <lineage>
        <taxon>Eukaryota</taxon>
        <taxon>Fungi</taxon>
        <taxon>Fungi incertae sedis</taxon>
        <taxon>Chytridiomycota</taxon>
        <taxon>Chytridiomycota incertae sedis</taxon>
        <taxon>Neocallimastigomycetes</taxon>
        <taxon>Neocallimastigales</taxon>
        <taxon>Neocallimastigaceae</taxon>
        <taxon>Neocallimastix</taxon>
    </lineage>
</organism>
<reference evidence="2 3" key="1">
    <citation type="submission" date="2016-08" db="EMBL/GenBank/DDBJ databases">
        <title>A Parts List for Fungal Cellulosomes Revealed by Comparative Genomics.</title>
        <authorList>
            <consortium name="DOE Joint Genome Institute"/>
            <person name="Haitjema C.H."/>
            <person name="Gilmore S.P."/>
            <person name="Henske J.K."/>
            <person name="Solomon K.V."/>
            <person name="De Groot R."/>
            <person name="Kuo A."/>
            <person name="Mondo S.J."/>
            <person name="Salamov A.A."/>
            <person name="Labutti K."/>
            <person name="Zhao Z."/>
            <person name="Chiniquy J."/>
            <person name="Barry K."/>
            <person name="Brewer H.M."/>
            <person name="Purvine S.O."/>
            <person name="Wright A.T."/>
            <person name="Boxma B."/>
            <person name="Van Alen T."/>
            <person name="Hackstein J.H."/>
            <person name="Baker S.E."/>
            <person name="Grigoriev I.V."/>
            <person name="O'Malley M.A."/>
        </authorList>
    </citation>
    <scope>NUCLEOTIDE SEQUENCE [LARGE SCALE GENOMIC DNA]</scope>
    <source>
        <strain evidence="2 3">G1</strain>
    </source>
</reference>
<dbReference type="PANTHER" id="PTHR47232:SF1">
    <property type="entry name" value="TRANSDUCIN FAMILY PROTEIN _ WD-40 REPEAT FAMILY PROTEIN"/>
    <property type="match status" value="1"/>
</dbReference>
<feature type="region of interest" description="Disordered" evidence="1">
    <location>
        <begin position="95"/>
        <end position="122"/>
    </location>
</feature>
<dbReference type="EMBL" id="MCOG01000018">
    <property type="protein sequence ID" value="ORY77888.1"/>
    <property type="molecule type" value="Genomic_DNA"/>
</dbReference>
<feature type="compositionally biased region" description="Basic and acidic residues" evidence="1">
    <location>
        <begin position="435"/>
        <end position="462"/>
    </location>
</feature>
<feature type="compositionally biased region" description="Low complexity" evidence="1">
    <location>
        <begin position="102"/>
        <end position="119"/>
    </location>
</feature>